<protein>
    <recommendedName>
        <fullName evidence="4">EKC/KEOPS complex subunit CGI121</fullName>
    </recommendedName>
    <alternativeName>
        <fullName evidence="3">EKC/KEOPS complex subunit cgi121</fullName>
    </alternativeName>
</protein>
<comment type="function">
    <text evidence="7">Component of the EKC/KEOPS complex that is required for the formation of a threonylcarbamoyl group on adenosine at position 37 (t(6)A37) in tRNAs that read codons beginning with adenine. The complex is probably involved in the transfer of the threonylcarbamoyl moiety of threonylcarbamoyl-AMP (TC-AMP) to the N6 group of A37. CGI121 acts as an allosteric effector that regulates the t(6)A activity of the complex. The EKC/KEOPS complex also promotes both telomere uncapping and telomere elongation. The complex is required for efficient recruitment of transcriptional coactivators. CGI121 is not required for tRNA modification.</text>
</comment>
<evidence type="ECO:0000256" key="4">
    <source>
        <dbReference type="ARBA" id="ARBA00016009"/>
    </source>
</evidence>
<dbReference type="InterPro" id="IPR036504">
    <property type="entry name" value="CGI121/TPRKB_sf"/>
</dbReference>
<evidence type="ECO:0000256" key="3">
    <source>
        <dbReference type="ARBA" id="ARBA00015316"/>
    </source>
</evidence>
<dbReference type="PANTHER" id="PTHR15840">
    <property type="entry name" value="CGI-121 FAMILY MEMBER"/>
    <property type="match status" value="1"/>
</dbReference>
<dbReference type="GO" id="GO:0005634">
    <property type="term" value="C:nucleus"/>
    <property type="evidence" value="ECO:0007669"/>
    <property type="project" value="UniProtKB-SubCell"/>
</dbReference>
<name>A0A9P6NMX1_9BASI</name>
<evidence type="ECO:0000313" key="10">
    <source>
        <dbReference type="Proteomes" id="UP000886653"/>
    </source>
</evidence>
<dbReference type="NCBIfam" id="NF011465">
    <property type="entry name" value="PRK14886.1-1"/>
    <property type="match status" value="1"/>
</dbReference>
<keyword evidence="6 8" id="KW-0539">Nucleus</keyword>
<comment type="subcellular location">
    <subcellularLocation>
        <location evidence="1">Nucleus</location>
    </subcellularLocation>
</comment>
<gene>
    <name evidence="9" type="ORF">CROQUDRAFT_652778</name>
</gene>
<dbReference type="GO" id="GO:0002949">
    <property type="term" value="P:tRNA threonylcarbamoyladenosine modification"/>
    <property type="evidence" value="ECO:0007669"/>
    <property type="project" value="TreeGrafter"/>
</dbReference>
<evidence type="ECO:0000256" key="6">
    <source>
        <dbReference type="ARBA" id="ARBA00023242"/>
    </source>
</evidence>
<keyword evidence="10" id="KW-1185">Reference proteome</keyword>
<dbReference type="GO" id="GO:0000408">
    <property type="term" value="C:EKC/KEOPS complex"/>
    <property type="evidence" value="ECO:0007669"/>
    <property type="project" value="TreeGrafter"/>
</dbReference>
<reference evidence="9" key="1">
    <citation type="submission" date="2013-11" db="EMBL/GenBank/DDBJ databases">
        <title>Genome sequence of the fusiform rust pathogen reveals effectors for host alternation and coevolution with pine.</title>
        <authorList>
            <consortium name="DOE Joint Genome Institute"/>
            <person name="Smith K."/>
            <person name="Pendleton A."/>
            <person name="Kubisiak T."/>
            <person name="Anderson C."/>
            <person name="Salamov A."/>
            <person name="Aerts A."/>
            <person name="Riley R."/>
            <person name="Clum A."/>
            <person name="Lindquist E."/>
            <person name="Ence D."/>
            <person name="Campbell M."/>
            <person name="Kronenberg Z."/>
            <person name="Feau N."/>
            <person name="Dhillon B."/>
            <person name="Hamelin R."/>
            <person name="Burleigh J."/>
            <person name="Smith J."/>
            <person name="Yandell M."/>
            <person name="Nelson C."/>
            <person name="Grigoriev I."/>
            <person name="Davis J."/>
        </authorList>
    </citation>
    <scope>NUCLEOTIDE SEQUENCE</scope>
    <source>
        <strain evidence="9">G11</strain>
    </source>
</reference>
<proteinExistence type="inferred from homology"/>
<evidence type="ECO:0000256" key="5">
    <source>
        <dbReference type="ARBA" id="ARBA00022694"/>
    </source>
</evidence>
<dbReference type="Pfam" id="PF08617">
    <property type="entry name" value="CGI-121"/>
    <property type="match status" value="1"/>
</dbReference>
<comment type="similarity">
    <text evidence="2 8">Belongs to the CGI121/TPRKB family.</text>
</comment>
<evidence type="ECO:0000256" key="8">
    <source>
        <dbReference type="RuleBase" id="RU004398"/>
    </source>
</evidence>
<evidence type="ECO:0000256" key="2">
    <source>
        <dbReference type="ARBA" id="ARBA00005546"/>
    </source>
</evidence>
<evidence type="ECO:0000256" key="1">
    <source>
        <dbReference type="ARBA" id="ARBA00004123"/>
    </source>
</evidence>
<dbReference type="SUPFAM" id="SSF143870">
    <property type="entry name" value="PF0523-like"/>
    <property type="match status" value="1"/>
</dbReference>
<dbReference type="GO" id="GO:0005829">
    <property type="term" value="C:cytosol"/>
    <property type="evidence" value="ECO:0007669"/>
    <property type="project" value="TreeGrafter"/>
</dbReference>
<evidence type="ECO:0000256" key="7">
    <source>
        <dbReference type="ARBA" id="ARBA00025043"/>
    </source>
</evidence>
<dbReference type="InterPro" id="IPR013926">
    <property type="entry name" value="CGI121/TPRKB"/>
</dbReference>
<dbReference type="EMBL" id="MU167222">
    <property type="protein sequence ID" value="KAG0150090.1"/>
    <property type="molecule type" value="Genomic_DNA"/>
</dbReference>
<dbReference type="Proteomes" id="UP000886653">
    <property type="component" value="Unassembled WGS sequence"/>
</dbReference>
<keyword evidence="5" id="KW-0819">tRNA processing</keyword>
<dbReference type="AlphaFoldDB" id="A0A9P6NMX1"/>
<dbReference type="OrthoDB" id="329139at2759"/>
<comment type="caution">
    <text evidence="9">The sequence shown here is derived from an EMBL/GenBank/DDBJ whole genome shotgun (WGS) entry which is preliminary data.</text>
</comment>
<organism evidence="9 10">
    <name type="scientific">Cronartium quercuum f. sp. fusiforme G11</name>
    <dbReference type="NCBI Taxonomy" id="708437"/>
    <lineage>
        <taxon>Eukaryota</taxon>
        <taxon>Fungi</taxon>
        <taxon>Dikarya</taxon>
        <taxon>Basidiomycota</taxon>
        <taxon>Pucciniomycotina</taxon>
        <taxon>Pucciniomycetes</taxon>
        <taxon>Pucciniales</taxon>
        <taxon>Coleosporiaceae</taxon>
        <taxon>Cronartium</taxon>
    </lineage>
</organism>
<sequence length="215" mass="23885">MERFEIPYLNTSVYLWFFTQLGNAAELRSSLIEASKLDDSDPQTASQRARLDWAFLNSSMITSLQHLQTAIYQALLARSHGQLKTKTIHSEIMWTLSPGTNISDAIKRFGMDPKATSVVLVKICDLVGSDQQSEQASNLNDAALELVDGKLVPIDQIRTLATSWKEIRKVYKLNEDLALKQADVRLKQGVASEEELQGLIDHLVISTVALKTVAG</sequence>
<evidence type="ECO:0000313" key="9">
    <source>
        <dbReference type="EMBL" id="KAG0150090.1"/>
    </source>
</evidence>
<dbReference type="Gene3D" id="3.30.2380.10">
    <property type="entry name" value="CGI121/TPRKB"/>
    <property type="match status" value="1"/>
</dbReference>
<accession>A0A9P6NMX1</accession>
<dbReference type="PANTHER" id="PTHR15840:SF10">
    <property type="entry name" value="EKC_KEOPS COMPLEX SUBUNIT TPRKB"/>
    <property type="match status" value="1"/>
</dbReference>